<gene>
    <name evidence="6" type="ORF">KFE25_003782</name>
</gene>
<dbReference type="PANTHER" id="PTHR23327">
    <property type="entry name" value="RING FINGER PROTEIN 127"/>
    <property type="match status" value="1"/>
</dbReference>
<dbReference type="SUPFAM" id="SSF57850">
    <property type="entry name" value="RING/U-box"/>
    <property type="match status" value="1"/>
</dbReference>
<feature type="domain" description="RING-type" evidence="5">
    <location>
        <begin position="24"/>
        <end position="62"/>
    </location>
</feature>
<sequence length="495" mass="52151">MHGEQSQTPLARAVPVLRAEDWDCSICQLLLLEPVALTCGHAFCRACLERTLRYDDKCALCREPLLIAPDAMLGGAGRAPADLGDGASGWPRAEGDAHGAGRHGLRVCLPLAELLRAAFPAESAARVAEASRLALEADSALPRAVVLDLFVLDATLPRQRLFVNVYEPRYLRMCHRLLARRARPVEERVFGMVGYAPGRSPPCAQYGVTMSLCEAQRTFDGRLLVRALALRRFRVCRAWQEAAESSGRHAGAPGIVRAVVELLDDEQPQLADGSAARAVALAVEVAELCRAWLGLVRAGGWEHPVGQLSALLSAQEHDGGIGPMPEPPAVDARAAPDPSTLLARAQWAAELSWWAAALVNPLPPLGVAPEIRPHALAAISAEERLACVLGALDESAAFLRTPPPALALARAAEGALMRPVGALARAAGALARRWLGVERRSWLARQSRRCVGAVGVVAALAGATSGAGALTAWLRAAFAAALGGVGALGGALRIA</sequence>
<evidence type="ECO:0000256" key="2">
    <source>
        <dbReference type="ARBA" id="ARBA00022771"/>
    </source>
</evidence>
<dbReference type="InterPro" id="IPR017907">
    <property type="entry name" value="Znf_RING_CS"/>
</dbReference>
<dbReference type="InterPro" id="IPR001841">
    <property type="entry name" value="Znf_RING"/>
</dbReference>
<keyword evidence="7" id="KW-1185">Reference proteome</keyword>
<dbReference type="Proteomes" id="UP000751190">
    <property type="component" value="Unassembled WGS sequence"/>
</dbReference>
<evidence type="ECO:0000256" key="1">
    <source>
        <dbReference type="ARBA" id="ARBA00022723"/>
    </source>
</evidence>
<evidence type="ECO:0000313" key="7">
    <source>
        <dbReference type="Proteomes" id="UP000751190"/>
    </source>
</evidence>
<dbReference type="SUPFAM" id="SSF88697">
    <property type="entry name" value="PUA domain-like"/>
    <property type="match status" value="1"/>
</dbReference>
<dbReference type="AlphaFoldDB" id="A0A8J6C799"/>
<dbReference type="Gene3D" id="2.30.130.40">
    <property type="entry name" value="LON domain-like"/>
    <property type="match status" value="1"/>
</dbReference>
<evidence type="ECO:0000259" key="5">
    <source>
        <dbReference type="PROSITE" id="PS50089"/>
    </source>
</evidence>
<dbReference type="PANTHER" id="PTHR23327:SF42">
    <property type="entry name" value="LON PEPTIDASE N-TERMINAL DOMAIN AND RING FINGER PROTEIN C14F5.10C"/>
    <property type="match status" value="1"/>
</dbReference>
<reference evidence="6" key="1">
    <citation type="submission" date="2021-05" db="EMBL/GenBank/DDBJ databases">
        <title>The genome of the haptophyte Pavlova lutheri (Diacronema luteri, Pavlovales) - a model for lipid biosynthesis in eukaryotic algae.</title>
        <authorList>
            <person name="Hulatt C.J."/>
            <person name="Posewitz M.C."/>
        </authorList>
    </citation>
    <scope>NUCLEOTIDE SEQUENCE</scope>
    <source>
        <strain evidence="6">NIVA-4/92</strain>
    </source>
</reference>
<evidence type="ECO:0000256" key="4">
    <source>
        <dbReference type="PROSITE-ProRule" id="PRU00175"/>
    </source>
</evidence>
<dbReference type="Pfam" id="PF13923">
    <property type="entry name" value="zf-C3HC4_2"/>
    <property type="match status" value="1"/>
</dbReference>
<keyword evidence="2 4" id="KW-0863">Zinc-finger</keyword>
<dbReference type="InterPro" id="IPR015947">
    <property type="entry name" value="PUA-like_sf"/>
</dbReference>
<dbReference type="SMART" id="SM00184">
    <property type="entry name" value="RING"/>
    <property type="match status" value="1"/>
</dbReference>
<name>A0A8J6C799_DIALT</name>
<keyword evidence="1" id="KW-0479">Metal-binding</keyword>
<keyword evidence="3" id="KW-0862">Zinc</keyword>
<dbReference type="EMBL" id="JAGTXO010000069">
    <property type="protein sequence ID" value="KAG8457478.1"/>
    <property type="molecule type" value="Genomic_DNA"/>
</dbReference>
<dbReference type="GO" id="GO:0061630">
    <property type="term" value="F:ubiquitin protein ligase activity"/>
    <property type="evidence" value="ECO:0007669"/>
    <property type="project" value="TreeGrafter"/>
</dbReference>
<evidence type="ECO:0000313" key="6">
    <source>
        <dbReference type="EMBL" id="KAG8457478.1"/>
    </source>
</evidence>
<comment type="caution">
    <text evidence="6">The sequence shown here is derived from an EMBL/GenBank/DDBJ whole genome shotgun (WGS) entry which is preliminary data.</text>
</comment>
<dbReference type="InterPro" id="IPR013083">
    <property type="entry name" value="Znf_RING/FYVE/PHD"/>
</dbReference>
<dbReference type="InterPro" id="IPR046336">
    <property type="entry name" value="Lon_prtase_N_sf"/>
</dbReference>
<dbReference type="CDD" id="cd16514">
    <property type="entry name" value="RING-HC_LONFs_rpt2"/>
    <property type="match status" value="1"/>
</dbReference>
<dbReference type="PROSITE" id="PS50089">
    <property type="entry name" value="ZF_RING_2"/>
    <property type="match status" value="1"/>
</dbReference>
<accession>A0A8J6C799</accession>
<dbReference type="PROSITE" id="PS00518">
    <property type="entry name" value="ZF_RING_1"/>
    <property type="match status" value="1"/>
</dbReference>
<protein>
    <recommendedName>
        <fullName evidence="5">RING-type domain-containing protein</fullName>
    </recommendedName>
</protein>
<dbReference type="GO" id="GO:0008270">
    <property type="term" value="F:zinc ion binding"/>
    <property type="evidence" value="ECO:0007669"/>
    <property type="project" value="UniProtKB-KW"/>
</dbReference>
<proteinExistence type="predicted"/>
<dbReference type="Gene3D" id="3.30.40.10">
    <property type="entry name" value="Zinc/RING finger domain, C3HC4 (zinc finger)"/>
    <property type="match status" value="1"/>
</dbReference>
<organism evidence="6 7">
    <name type="scientific">Diacronema lutheri</name>
    <name type="common">Unicellular marine alga</name>
    <name type="synonym">Monochrysis lutheri</name>
    <dbReference type="NCBI Taxonomy" id="2081491"/>
    <lineage>
        <taxon>Eukaryota</taxon>
        <taxon>Haptista</taxon>
        <taxon>Haptophyta</taxon>
        <taxon>Pavlovophyceae</taxon>
        <taxon>Pavlovales</taxon>
        <taxon>Pavlovaceae</taxon>
        <taxon>Diacronema</taxon>
    </lineage>
</organism>
<dbReference type="OrthoDB" id="5792560at2759"/>
<evidence type="ECO:0000256" key="3">
    <source>
        <dbReference type="ARBA" id="ARBA00022833"/>
    </source>
</evidence>